<feature type="transmembrane region" description="Helical" evidence="1">
    <location>
        <begin position="85"/>
        <end position="103"/>
    </location>
</feature>
<keyword evidence="1" id="KW-0812">Transmembrane</keyword>
<dbReference type="Proteomes" id="UP001595947">
    <property type="component" value="Unassembled WGS sequence"/>
</dbReference>
<dbReference type="InterPro" id="IPR021315">
    <property type="entry name" value="Gap/Sap"/>
</dbReference>
<name>A0ABV9YGJ2_9PSEU</name>
<evidence type="ECO:0000313" key="3">
    <source>
        <dbReference type="Proteomes" id="UP001595947"/>
    </source>
</evidence>
<comment type="caution">
    <text evidence="2">The sequence shown here is derived from an EMBL/GenBank/DDBJ whole genome shotgun (WGS) entry which is preliminary data.</text>
</comment>
<dbReference type="Pfam" id="PF11139">
    <property type="entry name" value="SfLAP"/>
    <property type="match status" value="1"/>
</dbReference>
<organism evidence="2 3">
    <name type="scientific">Actinomycetospora atypica</name>
    <dbReference type="NCBI Taxonomy" id="1290095"/>
    <lineage>
        <taxon>Bacteria</taxon>
        <taxon>Bacillati</taxon>
        <taxon>Actinomycetota</taxon>
        <taxon>Actinomycetes</taxon>
        <taxon>Pseudonocardiales</taxon>
        <taxon>Pseudonocardiaceae</taxon>
        <taxon>Actinomycetospora</taxon>
    </lineage>
</organism>
<reference evidence="3" key="1">
    <citation type="journal article" date="2019" name="Int. J. Syst. Evol. Microbiol.">
        <title>The Global Catalogue of Microorganisms (GCM) 10K type strain sequencing project: providing services to taxonomists for standard genome sequencing and annotation.</title>
        <authorList>
            <consortium name="The Broad Institute Genomics Platform"/>
            <consortium name="The Broad Institute Genome Sequencing Center for Infectious Disease"/>
            <person name="Wu L."/>
            <person name="Ma J."/>
        </authorList>
    </citation>
    <scope>NUCLEOTIDE SEQUENCE [LARGE SCALE GENOMIC DNA]</scope>
    <source>
        <strain evidence="3">CGMCC 4.7093</strain>
    </source>
</reference>
<keyword evidence="1" id="KW-0472">Membrane</keyword>
<evidence type="ECO:0000256" key="1">
    <source>
        <dbReference type="SAM" id="Phobius"/>
    </source>
</evidence>
<feature type="transmembrane region" description="Helical" evidence="1">
    <location>
        <begin position="51"/>
        <end position="73"/>
    </location>
</feature>
<feature type="transmembrane region" description="Helical" evidence="1">
    <location>
        <begin position="155"/>
        <end position="184"/>
    </location>
</feature>
<dbReference type="EMBL" id="JBHSIV010000005">
    <property type="protein sequence ID" value="MFC5061925.1"/>
    <property type="molecule type" value="Genomic_DNA"/>
</dbReference>
<feature type="transmembrane region" description="Helical" evidence="1">
    <location>
        <begin position="115"/>
        <end position="135"/>
    </location>
</feature>
<dbReference type="RefSeq" id="WP_378035277.1">
    <property type="nucleotide sequence ID" value="NZ_JBHSIV010000005.1"/>
</dbReference>
<keyword evidence="1" id="KW-1133">Transmembrane helix</keyword>
<keyword evidence="3" id="KW-1185">Reference proteome</keyword>
<accession>A0ABV9YGJ2</accession>
<protein>
    <submittedName>
        <fullName evidence="2">GAP family protein</fullName>
    </submittedName>
</protein>
<sequence length="230" mass="23562">MTAGLLAGIAGLALLDSFNPATIGLVTLILLLPGGRSHAGRGRRGTGQVVLALGIVAGAALTVFALGAAIYAAAQGAAVAGGLLWVRRAAFGLAALALLAVGLRRLRPRHRAAVALPSWFSPWTAVPVGAVITAVDLPNAFPYFVAIERLVAAGTGWPVALLVLAGYAVVYCLPCLVLLVVGLLRGDRVRQRLDRLYQRFGAARDLPASRTTATVYTLGALAVAGIAVSV</sequence>
<proteinExistence type="predicted"/>
<feature type="transmembrane region" description="Helical" evidence="1">
    <location>
        <begin position="6"/>
        <end position="31"/>
    </location>
</feature>
<evidence type="ECO:0000313" key="2">
    <source>
        <dbReference type="EMBL" id="MFC5061925.1"/>
    </source>
</evidence>
<gene>
    <name evidence="2" type="ORF">ACFPBZ_06890</name>
</gene>